<sequence length="49" mass="5401">EKEITCSDSIHEFLYNPKGKAATLIKKKDGKLGGDKGVVMNKLAERIIL</sequence>
<reference evidence="1" key="4">
    <citation type="submission" date="2019-03" db="UniProtKB">
        <authorList>
            <consortium name="EnsemblPlants"/>
        </authorList>
    </citation>
    <scope>IDENTIFICATION</scope>
</reference>
<organism evidence="1 2">
    <name type="scientific">Aegilops tauschii subsp. strangulata</name>
    <name type="common">Goatgrass</name>
    <dbReference type="NCBI Taxonomy" id="200361"/>
    <lineage>
        <taxon>Eukaryota</taxon>
        <taxon>Viridiplantae</taxon>
        <taxon>Streptophyta</taxon>
        <taxon>Embryophyta</taxon>
        <taxon>Tracheophyta</taxon>
        <taxon>Spermatophyta</taxon>
        <taxon>Magnoliopsida</taxon>
        <taxon>Liliopsida</taxon>
        <taxon>Poales</taxon>
        <taxon>Poaceae</taxon>
        <taxon>BOP clade</taxon>
        <taxon>Pooideae</taxon>
        <taxon>Triticodae</taxon>
        <taxon>Triticeae</taxon>
        <taxon>Triticinae</taxon>
        <taxon>Aegilops</taxon>
    </lineage>
</organism>
<evidence type="ECO:0000313" key="1">
    <source>
        <dbReference type="EnsemblPlants" id="AET5Gv21165400.2"/>
    </source>
</evidence>
<reference evidence="1" key="3">
    <citation type="journal article" date="2017" name="Nature">
        <title>Genome sequence of the progenitor of the wheat D genome Aegilops tauschii.</title>
        <authorList>
            <person name="Luo M.C."/>
            <person name="Gu Y.Q."/>
            <person name="Puiu D."/>
            <person name="Wang H."/>
            <person name="Twardziok S.O."/>
            <person name="Deal K.R."/>
            <person name="Huo N."/>
            <person name="Zhu T."/>
            <person name="Wang L."/>
            <person name="Wang Y."/>
            <person name="McGuire P.E."/>
            <person name="Liu S."/>
            <person name="Long H."/>
            <person name="Ramasamy R.K."/>
            <person name="Rodriguez J.C."/>
            <person name="Van S.L."/>
            <person name="Yuan L."/>
            <person name="Wang Z."/>
            <person name="Xia Z."/>
            <person name="Xiao L."/>
            <person name="Anderson O.D."/>
            <person name="Ouyang S."/>
            <person name="Liang Y."/>
            <person name="Zimin A.V."/>
            <person name="Pertea G."/>
            <person name="Qi P."/>
            <person name="Bennetzen J.L."/>
            <person name="Dai X."/>
            <person name="Dawson M.W."/>
            <person name="Muller H.G."/>
            <person name="Kugler K."/>
            <person name="Rivarola-Duarte L."/>
            <person name="Spannagl M."/>
            <person name="Mayer K.F.X."/>
            <person name="Lu F.H."/>
            <person name="Bevan M.W."/>
            <person name="Leroy P."/>
            <person name="Li P."/>
            <person name="You F.M."/>
            <person name="Sun Q."/>
            <person name="Liu Z."/>
            <person name="Lyons E."/>
            <person name="Wicker T."/>
            <person name="Salzberg S.L."/>
            <person name="Devos K.M."/>
            <person name="Dvorak J."/>
        </authorList>
    </citation>
    <scope>NUCLEOTIDE SEQUENCE [LARGE SCALE GENOMIC DNA]</scope>
    <source>
        <strain evidence="1">cv. AL8/78</strain>
    </source>
</reference>
<accession>A0A453MFE2</accession>
<evidence type="ECO:0000313" key="2">
    <source>
        <dbReference type="Proteomes" id="UP000015105"/>
    </source>
</evidence>
<dbReference type="Gramene" id="AET5Gv21165400.2">
    <property type="protein sequence ID" value="AET5Gv21165400.2"/>
    <property type="gene ID" value="AET5Gv21165400"/>
</dbReference>
<reference evidence="2" key="2">
    <citation type="journal article" date="2017" name="Nat. Plants">
        <title>The Aegilops tauschii genome reveals multiple impacts of transposons.</title>
        <authorList>
            <person name="Zhao G."/>
            <person name="Zou C."/>
            <person name="Li K."/>
            <person name="Wang K."/>
            <person name="Li T."/>
            <person name="Gao L."/>
            <person name="Zhang X."/>
            <person name="Wang H."/>
            <person name="Yang Z."/>
            <person name="Liu X."/>
            <person name="Jiang W."/>
            <person name="Mao L."/>
            <person name="Kong X."/>
            <person name="Jiao Y."/>
            <person name="Jia J."/>
        </authorList>
    </citation>
    <scope>NUCLEOTIDE SEQUENCE [LARGE SCALE GENOMIC DNA]</scope>
    <source>
        <strain evidence="2">cv. AL8/78</strain>
    </source>
</reference>
<reference evidence="1" key="5">
    <citation type="journal article" date="2021" name="G3 (Bethesda)">
        <title>Aegilops tauschii genome assembly Aet v5.0 features greater sequence contiguity and improved annotation.</title>
        <authorList>
            <person name="Wang L."/>
            <person name="Zhu T."/>
            <person name="Rodriguez J.C."/>
            <person name="Deal K.R."/>
            <person name="Dubcovsky J."/>
            <person name="McGuire P.E."/>
            <person name="Lux T."/>
            <person name="Spannagl M."/>
            <person name="Mayer K.F.X."/>
            <person name="Baldrich P."/>
            <person name="Meyers B.C."/>
            <person name="Huo N."/>
            <person name="Gu Y.Q."/>
            <person name="Zhou H."/>
            <person name="Devos K.M."/>
            <person name="Bennetzen J.L."/>
            <person name="Unver T."/>
            <person name="Budak H."/>
            <person name="Gulick P.J."/>
            <person name="Galiba G."/>
            <person name="Kalapos B."/>
            <person name="Nelson D.R."/>
            <person name="Li P."/>
            <person name="You F.M."/>
            <person name="Luo M.C."/>
            <person name="Dvorak J."/>
        </authorList>
    </citation>
    <scope>NUCLEOTIDE SEQUENCE [LARGE SCALE GENOMIC DNA]</scope>
    <source>
        <strain evidence="1">cv. AL8/78</strain>
    </source>
</reference>
<keyword evidence="2" id="KW-1185">Reference proteome</keyword>
<dbReference type="AlphaFoldDB" id="A0A453MFE2"/>
<proteinExistence type="predicted"/>
<protein>
    <submittedName>
        <fullName evidence="1">Uncharacterized protein</fullName>
    </submittedName>
</protein>
<reference evidence="2" key="1">
    <citation type="journal article" date="2014" name="Science">
        <title>Ancient hybridizations among the ancestral genomes of bread wheat.</title>
        <authorList>
            <consortium name="International Wheat Genome Sequencing Consortium,"/>
            <person name="Marcussen T."/>
            <person name="Sandve S.R."/>
            <person name="Heier L."/>
            <person name="Spannagl M."/>
            <person name="Pfeifer M."/>
            <person name="Jakobsen K.S."/>
            <person name="Wulff B.B."/>
            <person name="Steuernagel B."/>
            <person name="Mayer K.F."/>
            <person name="Olsen O.A."/>
        </authorList>
    </citation>
    <scope>NUCLEOTIDE SEQUENCE [LARGE SCALE GENOMIC DNA]</scope>
    <source>
        <strain evidence="2">cv. AL8/78</strain>
    </source>
</reference>
<name>A0A453MFE2_AEGTS</name>
<dbReference type="EnsemblPlants" id="AET5Gv21165400.2">
    <property type="protein sequence ID" value="AET5Gv21165400.2"/>
    <property type="gene ID" value="AET5Gv21165400"/>
</dbReference>
<dbReference type="Proteomes" id="UP000015105">
    <property type="component" value="Chromosome 5D"/>
</dbReference>